<name>A0A413PYK9_9FIRM</name>
<keyword evidence="1" id="KW-0812">Transmembrane</keyword>
<proteinExistence type="predicted"/>
<keyword evidence="1" id="KW-1133">Transmembrane helix</keyword>
<accession>A0A413PYK9</accession>
<evidence type="ECO:0000313" key="3">
    <source>
        <dbReference type="Proteomes" id="UP000286561"/>
    </source>
</evidence>
<dbReference type="Proteomes" id="UP000286561">
    <property type="component" value="Unassembled WGS sequence"/>
</dbReference>
<keyword evidence="1" id="KW-0472">Membrane</keyword>
<reference evidence="2 3" key="1">
    <citation type="submission" date="2018-08" db="EMBL/GenBank/DDBJ databases">
        <title>A genome reference for cultivated species of the human gut microbiota.</title>
        <authorList>
            <person name="Zou Y."/>
            <person name="Xue W."/>
            <person name="Luo G."/>
        </authorList>
    </citation>
    <scope>NUCLEOTIDE SEQUENCE [LARGE SCALE GENOMIC DNA]</scope>
    <source>
        <strain evidence="2 3">AM48-23BH</strain>
    </source>
</reference>
<dbReference type="AlphaFoldDB" id="A0A413PYK9"/>
<protein>
    <submittedName>
        <fullName evidence="2">Uncharacterized protein</fullName>
    </submittedName>
</protein>
<feature type="transmembrane region" description="Helical" evidence="1">
    <location>
        <begin position="179"/>
        <end position="196"/>
    </location>
</feature>
<dbReference type="EMBL" id="QSEP01000028">
    <property type="protein sequence ID" value="RGZ83449.1"/>
    <property type="molecule type" value="Genomic_DNA"/>
</dbReference>
<feature type="transmembrane region" description="Helical" evidence="1">
    <location>
        <begin position="114"/>
        <end position="132"/>
    </location>
</feature>
<dbReference type="RefSeq" id="WP_118329271.1">
    <property type="nucleotide sequence ID" value="NZ_QSEP01000028.1"/>
</dbReference>
<comment type="caution">
    <text evidence="2">The sequence shown here is derived from an EMBL/GenBank/DDBJ whole genome shotgun (WGS) entry which is preliminary data.</text>
</comment>
<gene>
    <name evidence="2" type="ORF">DW972_06215</name>
</gene>
<feature type="transmembrane region" description="Helical" evidence="1">
    <location>
        <begin position="82"/>
        <end position="102"/>
    </location>
</feature>
<feature type="transmembrane region" description="Helical" evidence="1">
    <location>
        <begin position="144"/>
        <end position="167"/>
    </location>
</feature>
<feature type="transmembrane region" description="Helical" evidence="1">
    <location>
        <begin position="203"/>
        <end position="226"/>
    </location>
</feature>
<feature type="transmembrane region" description="Helical" evidence="1">
    <location>
        <begin position="43"/>
        <end position="62"/>
    </location>
</feature>
<evidence type="ECO:0000313" key="2">
    <source>
        <dbReference type="EMBL" id="RGZ83449.1"/>
    </source>
</evidence>
<organism evidence="2 3">
    <name type="scientific">Anaerobutyricum hallii</name>
    <dbReference type="NCBI Taxonomy" id="39488"/>
    <lineage>
        <taxon>Bacteria</taxon>
        <taxon>Bacillati</taxon>
        <taxon>Bacillota</taxon>
        <taxon>Clostridia</taxon>
        <taxon>Lachnospirales</taxon>
        <taxon>Lachnospiraceae</taxon>
        <taxon>Anaerobutyricum</taxon>
    </lineage>
</organism>
<sequence>MREEKYQPKMPDIMEAIFDAGYLIFDLVAAILFFTYAKGNTLFILYGILTLTLCGGDAFHLVPRIIRAARGTNDRIKKQLGIGLQISSITMTVFYIILMYVWKDTFPDFNIPAAVKAMVWISAIIRIAVCLLPQNNWCTEDGNLKLSIIRNAVFAVTGIGVIILYAISGNANGYHMTRMVAAIIISFGCYLPVTLFSKTKPKVGLLMIPKTCAYMWIIAMGLQLLFDKLRKVSPIL</sequence>
<feature type="transmembrane region" description="Helical" evidence="1">
    <location>
        <begin position="20"/>
        <end position="37"/>
    </location>
</feature>
<evidence type="ECO:0000256" key="1">
    <source>
        <dbReference type="SAM" id="Phobius"/>
    </source>
</evidence>